<dbReference type="PANTHER" id="PTHR13280">
    <property type="entry name" value="PHOSPHOFURIN ACIDIC CLUSTER SORTING PROTEIN"/>
    <property type="match status" value="1"/>
</dbReference>
<dbReference type="GO" id="GO:0072659">
    <property type="term" value="P:protein localization to plasma membrane"/>
    <property type="evidence" value="ECO:0007669"/>
    <property type="project" value="TreeGrafter"/>
</dbReference>
<comment type="similarity">
    <text evidence="1">Belongs to the PACS family.</text>
</comment>
<dbReference type="Proteomes" id="UP000784294">
    <property type="component" value="Unassembled WGS sequence"/>
</dbReference>
<comment type="caution">
    <text evidence="4">The sequence shown here is derived from an EMBL/GenBank/DDBJ whole genome shotgun (WGS) entry which is preliminary data.</text>
</comment>
<keyword evidence="2" id="KW-0597">Phosphoprotein</keyword>
<keyword evidence="5" id="KW-1185">Reference proteome</keyword>
<dbReference type="AlphaFoldDB" id="A0A448WPD0"/>
<gene>
    <name evidence="4" type="ORF">PXEA_LOCUS10345</name>
</gene>
<reference evidence="4" key="1">
    <citation type="submission" date="2018-11" db="EMBL/GenBank/DDBJ databases">
        <authorList>
            <consortium name="Pathogen Informatics"/>
        </authorList>
    </citation>
    <scope>NUCLEOTIDE SEQUENCE</scope>
</reference>
<dbReference type="OrthoDB" id="28829at2759"/>
<protein>
    <recommendedName>
        <fullName evidence="3">Phosphofurin acidic cluster sorting protein 1/2 N-terminal C2 domain-containing protein</fullName>
    </recommendedName>
</protein>
<proteinExistence type="inferred from homology"/>
<evidence type="ECO:0000313" key="4">
    <source>
        <dbReference type="EMBL" id="VEL16905.1"/>
    </source>
</evidence>
<name>A0A448WPD0_9PLAT</name>
<dbReference type="InterPro" id="IPR019381">
    <property type="entry name" value="PACS1/2_C"/>
</dbReference>
<dbReference type="EMBL" id="CAAALY010030332">
    <property type="protein sequence ID" value="VEL16905.1"/>
    <property type="molecule type" value="Genomic_DNA"/>
</dbReference>
<accession>A0A448WPD0</accession>
<evidence type="ECO:0000256" key="1">
    <source>
        <dbReference type="ARBA" id="ARBA00008590"/>
    </source>
</evidence>
<sequence>MSLNSPISMKIQAAWDAEKSSPSVVPRVCNLNLLQIILDRPIETGSSNNSLYVAVRMRDSVRRVLRSPELYLIPPTAPLPAFNLPSLTLNVSSSFKATYTNASDSIGLSGFPSSNTTSFITHGQIGAGGSVFVDFKCEIQYSHTLKRDGNILQILLQRRKKSKTVNLGYKTLAYCNIDLAQVS</sequence>
<feature type="domain" description="Phosphofurin acidic cluster sorting protein 1/2 N-terminal C2" evidence="3">
    <location>
        <begin position="7"/>
        <end position="76"/>
    </location>
</feature>
<dbReference type="PANTHER" id="PTHR13280:SF17">
    <property type="entry name" value="KRUEPPEL TARGET AT 95D, ISOFORM A"/>
    <property type="match status" value="1"/>
</dbReference>
<dbReference type="InterPro" id="IPR057541">
    <property type="entry name" value="PACS1/2_N"/>
</dbReference>
<evidence type="ECO:0000259" key="3">
    <source>
        <dbReference type="Pfam" id="PF25332"/>
    </source>
</evidence>
<dbReference type="Pfam" id="PF25332">
    <property type="entry name" value="C2_PACS_N"/>
    <property type="match status" value="2"/>
</dbReference>
<evidence type="ECO:0000256" key="2">
    <source>
        <dbReference type="ARBA" id="ARBA00022553"/>
    </source>
</evidence>
<feature type="domain" description="Phosphofurin acidic cluster sorting protein 1/2 N-terminal C2" evidence="3">
    <location>
        <begin position="132"/>
        <end position="182"/>
    </location>
</feature>
<organism evidence="4 5">
    <name type="scientific">Protopolystoma xenopodis</name>
    <dbReference type="NCBI Taxonomy" id="117903"/>
    <lineage>
        <taxon>Eukaryota</taxon>
        <taxon>Metazoa</taxon>
        <taxon>Spiralia</taxon>
        <taxon>Lophotrochozoa</taxon>
        <taxon>Platyhelminthes</taxon>
        <taxon>Monogenea</taxon>
        <taxon>Polyopisthocotylea</taxon>
        <taxon>Polystomatidea</taxon>
        <taxon>Polystomatidae</taxon>
        <taxon>Protopolystoma</taxon>
    </lineage>
</organism>
<evidence type="ECO:0000313" key="5">
    <source>
        <dbReference type="Proteomes" id="UP000784294"/>
    </source>
</evidence>